<evidence type="ECO:0000313" key="10">
    <source>
        <dbReference type="Proteomes" id="UP000199377"/>
    </source>
</evidence>
<accession>A0A1I3I0P4</accession>
<evidence type="ECO:0000256" key="8">
    <source>
        <dbReference type="SAM" id="Phobius"/>
    </source>
</evidence>
<keyword evidence="6 8" id="KW-0472">Membrane</keyword>
<evidence type="ECO:0000256" key="6">
    <source>
        <dbReference type="ARBA" id="ARBA00023136"/>
    </source>
</evidence>
<evidence type="ECO:0000256" key="4">
    <source>
        <dbReference type="ARBA" id="ARBA00022692"/>
    </source>
</evidence>
<keyword evidence="5 8" id="KW-1133">Transmembrane helix</keyword>
<dbReference type="OrthoDB" id="8479787at2"/>
<organism evidence="9 10">
    <name type="scientific">Albimonas pacifica</name>
    <dbReference type="NCBI Taxonomy" id="1114924"/>
    <lineage>
        <taxon>Bacteria</taxon>
        <taxon>Pseudomonadati</taxon>
        <taxon>Pseudomonadota</taxon>
        <taxon>Alphaproteobacteria</taxon>
        <taxon>Rhodobacterales</taxon>
        <taxon>Paracoccaceae</taxon>
        <taxon>Albimonas</taxon>
    </lineage>
</organism>
<dbReference type="RefSeq" id="WP_092860709.1">
    <property type="nucleotide sequence ID" value="NZ_FOQH01000006.1"/>
</dbReference>
<keyword evidence="10" id="KW-1185">Reference proteome</keyword>
<keyword evidence="7" id="KW-0653">Protein transport</keyword>
<evidence type="ECO:0000256" key="5">
    <source>
        <dbReference type="ARBA" id="ARBA00022989"/>
    </source>
</evidence>
<dbReference type="PANTHER" id="PTHR30558">
    <property type="entry name" value="EXBD MEMBRANE COMPONENT OF PMF-DRIVEN MACROMOLECULE IMPORT SYSTEM"/>
    <property type="match status" value="1"/>
</dbReference>
<comment type="similarity">
    <text evidence="2 7">Belongs to the ExbD/TolR family.</text>
</comment>
<comment type="subcellular location">
    <subcellularLocation>
        <location evidence="1">Cell membrane</location>
        <topology evidence="1">Single-pass membrane protein</topology>
    </subcellularLocation>
    <subcellularLocation>
        <location evidence="7">Cell membrane</location>
        <topology evidence="7">Single-pass type II membrane protein</topology>
    </subcellularLocation>
</comment>
<evidence type="ECO:0000256" key="2">
    <source>
        <dbReference type="ARBA" id="ARBA00005811"/>
    </source>
</evidence>
<dbReference type="Pfam" id="PF02472">
    <property type="entry name" value="ExbD"/>
    <property type="match status" value="1"/>
</dbReference>
<evidence type="ECO:0000256" key="1">
    <source>
        <dbReference type="ARBA" id="ARBA00004162"/>
    </source>
</evidence>
<dbReference type="GO" id="GO:0005886">
    <property type="term" value="C:plasma membrane"/>
    <property type="evidence" value="ECO:0007669"/>
    <property type="project" value="UniProtKB-SubCell"/>
</dbReference>
<evidence type="ECO:0000256" key="3">
    <source>
        <dbReference type="ARBA" id="ARBA00022475"/>
    </source>
</evidence>
<proteinExistence type="inferred from homology"/>
<dbReference type="Proteomes" id="UP000199377">
    <property type="component" value="Unassembled WGS sequence"/>
</dbReference>
<dbReference type="EMBL" id="FOQH01000006">
    <property type="protein sequence ID" value="SFI41578.1"/>
    <property type="molecule type" value="Genomic_DNA"/>
</dbReference>
<dbReference type="GO" id="GO:0015031">
    <property type="term" value="P:protein transport"/>
    <property type="evidence" value="ECO:0007669"/>
    <property type="project" value="UniProtKB-KW"/>
</dbReference>
<dbReference type="GO" id="GO:0022857">
    <property type="term" value="F:transmembrane transporter activity"/>
    <property type="evidence" value="ECO:0007669"/>
    <property type="project" value="InterPro"/>
</dbReference>
<sequence>MRLDAPQPKPPVESATPMINVVFLLLIFFLMTATIAPPAPFEVDPPRAEAEPASTETPDTLHLAADGRMAFGEARGEAALDAAAAAVGGAGQGASPLSLRADAGMEAAALARVLTRLGERGVARADIVVSGR</sequence>
<feature type="transmembrane region" description="Helical" evidence="8">
    <location>
        <begin position="21"/>
        <end position="39"/>
    </location>
</feature>
<protein>
    <submittedName>
        <fullName evidence="9">Outer membrane transport energization protein ExbD</fullName>
    </submittedName>
</protein>
<keyword evidence="7" id="KW-0813">Transport</keyword>
<evidence type="ECO:0000313" key="9">
    <source>
        <dbReference type="EMBL" id="SFI41578.1"/>
    </source>
</evidence>
<dbReference type="STRING" id="1114924.SAMN05216258_106280"/>
<gene>
    <name evidence="9" type="ORF">SAMN05216258_106280</name>
</gene>
<keyword evidence="3" id="KW-1003">Cell membrane</keyword>
<dbReference type="InterPro" id="IPR003400">
    <property type="entry name" value="ExbD"/>
</dbReference>
<name>A0A1I3I0P4_9RHOB</name>
<reference evidence="9 10" key="1">
    <citation type="submission" date="2016-10" db="EMBL/GenBank/DDBJ databases">
        <authorList>
            <person name="de Groot N.N."/>
        </authorList>
    </citation>
    <scope>NUCLEOTIDE SEQUENCE [LARGE SCALE GENOMIC DNA]</scope>
    <source>
        <strain evidence="9 10">CGMCC 1.11030</strain>
    </source>
</reference>
<evidence type="ECO:0000256" key="7">
    <source>
        <dbReference type="RuleBase" id="RU003879"/>
    </source>
</evidence>
<dbReference type="AlphaFoldDB" id="A0A1I3I0P4"/>
<keyword evidence="4 7" id="KW-0812">Transmembrane</keyword>